<name>A0AA86VB87_9FABA</name>
<dbReference type="Gramene" id="rna-AYBTSS11_LOCUS13519">
    <property type="protein sequence ID" value="CAJ1949034.1"/>
    <property type="gene ID" value="gene-AYBTSS11_LOCUS13519"/>
</dbReference>
<sequence>MSVSNAFSIPPRPPRRANIGFETIVNRKLERNELRKRPEKKQSVGGSVRICSKIFPPKAGVGFDTIVNEKLQRSTRRDGKLGKQRYKRKETSEGKVLHRKGD</sequence>
<dbReference type="AlphaFoldDB" id="A0AA86VB87"/>
<evidence type="ECO:0000313" key="3">
    <source>
        <dbReference type="Proteomes" id="UP001189624"/>
    </source>
</evidence>
<protein>
    <submittedName>
        <fullName evidence="2">Uncharacterized protein</fullName>
    </submittedName>
</protein>
<gene>
    <name evidence="2" type="ORF">AYBTSS11_LOCUS13519</name>
</gene>
<proteinExistence type="predicted"/>
<organism evidence="2 3">
    <name type="scientific">Sphenostylis stenocarpa</name>
    <dbReference type="NCBI Taxonomy" id="92480"/>
    <lineage>
        <taxon>Eukaryota</taxon>
        <taxon>Viridiplantae</taxon>
        <taxon>Streptophyta</taxon>
        <taxon>Embryophyta</taxon>
        <taxon>Tracheophyta</taxon>
        <taxon>Spermatophyta</taxon>
        <taxon>Magnoliopsida</taxon>
        <taxon>eudicotyledons</taxon>
        <taxon>Gunneridae</taxon>
        <taxon>Pentapetalae</taxon>
        <taxon>rosids</taxon>
        <taxon>fabids</taxon>
        <taxon>Fabales</taxon>
        <taxon>Fabaceae</taxon>
        <taxon>Papilionoideae</taxon>
        <taxon>50 kb inversion clade</taxon>
        <taxon>NPAAA clade</taxon>
        <taxon>indigoferoid/millettioid clade</taxon>
        <taxon>Phaseoleae</taxon>
        <taxon>Sphenostylis</taxon>
    </lineage>
</organism>
<accession>A0AA86VB87</accession>
<reference evidence="2" key="1">
    <citation type="submission" date="2023-10" db="EMBL/GenBank/DDBJ databases">
        <authorList>
            <person name="Domelevo Entfellner J.-B."/>
        </authorList>
    </citation>
    <scope>NUCLEOTIDE SEQUENCE</scope>
</reference>
<evidence type="ECO:0000313" key="2">
    <source>
        <dbReference type="EMBL" id="CAJ1949034.1"/>
    </source>
</evidence>
<keyword evidence="3" id="KW-1185">Reference proteome</keyword>
<dbReference type="Proteomes" id="UP001189624">
    <property type="component" value="Chromosome 4"/>
</dbReference>
<feature type="region of interest" description="Disordered" evidence="1">
    <location>
        <begin position="74"/>
        <end position="102"/>
    </location>
</feature>
<evidence type="ECO:0000256" key="1">
    <source>
        <dbReference type="SAM" id="MobiDB-lite"/>
    </source>
</evidence>
<feature type="compositionally biased region" description="Basic and acidic residues" evidence="1">
    <location>
        <begin position="89"/>
        <end position="102"/>
    </location>
</feature>
<dbReference type="EMBL" id="OY731401">
    <property type="protein sequence ID" value="CAJ1949034.1"/>
    <property type="molecule type" value="Genomic_DNA"/>
</dbReference>